<feature type="non-terminal residue" evidence="1">
    <location>
        <position position="150"/>
    </location>
</feature>
<sequence length="150" mass="16986">MESISGNKFEGRNNVSYGGSKAVLNRESVNIQLQARPRRTRPKVNITISKQSNNITMDSMRTHHQIRLACRTGKTGKEEDEVFFTDRKYSPTIRFSNSTPISIPTISDSSEDVCYQVHSHTNGGTYKAVSQNRILSHGRKQSVRFISPHF</sequence>
<keyword evidence="2" id="KW-1185">Reference proteome</keyword>
<dbReference type="Proteomes" id="UP000749559">
    <property type="component" value="Unassembled WGS sequence"/>
</dbReference>
<comment type="caution">
    <text evidence="1">The sequence shown here is derived from an EMBL/GenBank/DDBJ whole genome shotgun (WGS) entry which is preliminary data.</text>
</comment>
<organism evidence="1 2">
    <name type="scientific">Owenia fusiformis</name>
    <name type="common">Polychaete worm</name>
    <dbReference type="NCBI Taxonomy" id="6347"/>
    <lineage>
        <taxon>Eukaryota</taxon>
        <taxon>Metazoa</taxon>
        <taxon>Spiralia</taxon>
        <taxon>Lophotrochozoa</taxon>
        <taxon>Annelida</taxon>
        <taxon>Polychaeta</taxon>
        <taxon>Sedentaria</taxon>
        <taxon>Canalipalpata</taxon>
        <taxon>Sabellida</taxon>
        <taxon>Oweniida</taxon>
        <taxon>Oweniidae</taxon>
        <taxon>Owenia</taxon>
    </lineage>
</organism>
<name>A0A8S4MZX0_OWEFU</name>
<evidence type="ECO:0000313" key="2">
    <source>
        <dbReference type="Proteomes" id="UP000749559"/>
    </source>
</evidence>
<protein>
    <submittedName>
        <fullName evidence="1">Uncharacterized protein</fullName>
    </submittedName>
</protein>
<reference evidence="1" key="1">
    <citation type="submission" date="2022-03" db="EMBL/GenBank/DDBJ databases">
        <authorList>
            <person name="Martin C."/>
        </authorList>
    </citation>
    <scope>NUCLEOTIDE SEQUENCE</scope>
</reference>
<gene>
    <name evidence="1" type="ORF">OFUS_LOCUS1889</name>
</gene>
<dbReference type="AlphaFoldDB" id="A0A8S4MZX0"/>
<accession>A0A8S4MZX0</accession>
<proteinExistence type="predicted"/>
<dbReference type="EMBL" id="CAIIXF020000001">
    <property type="protein sequence ID" value="CAH1774429.1"/>
    <property type="molecule type" value="Genomic_DNA"/>
</dbReference>
<evidence type="ECO:0000313" key="1">
    <source>
        <dbReference type="EMBL" id="CAH1774429.1"/>
    </source>
</evidence>